<gene>
    <name evidence="2" type="ORF">FPZ44_19445</name>
</gene>
<dbReference type="Pfam" id="PF13302">
    <property type="entry name" value="Acetyltransf_3"/>
    <property type="match status" value="1"/>
</dbReference>
<dbReference type="Proteomes" id="UP000318102">
    <property type="component" value="Unassembled WGS sequence"/>
</dbReference>
<organism evidence="2 3">
    <name type="scientific">Paenibacillus agilis</name>
    <dbReference type="NCBI Taxonomy" id="3020863"/>
    <lineage>
        <taxon>Bacteria</taxon>
        <taxon>Bacillati</taxon>
        <taxon>Bacillota</taxon>
        <taxon>Bacilli</taxon>
        <taxon>Bacillales</taxon>
        <taxon>Paenibacillaceae</taxon>
        <taxon>Paenibacillus</taxon>
    </lineage>
</organism>
<reference evidence="2 3" key="1">
    <citation type="submission" date="2019-07" db="EMBL/GenBank/DDBJ databases">
        <authorList>
            <person name="Kim J."/>
        </authorList>
    </citation>
    <scope>NUCLEOTIDE SEQUENCE [LARGE SCALE GENOMIC DNA]</scope>
    <source>
        <strain evidence="2 3">N4</strain>
    </source>
</reference>
<evidence type="ECO:0000259" key="1">
    <source>
        <dbReference type="PROSITE" id="PS51186"/>
    </source>
</evidence>
<dbReference type="RefSeq" id="WP_144992935.1">
    <property type="nucleotide sequence ID" value="NZ_VNJK01000003.1"/>
</dbReference>
<dbReference type="Gene3D" id="3.40.630.30">
    <property type="match status" value="1"/>
</dbReference>
<feature type="domain" description="N-acetyltransferase" evidence="1">
    <location>
        <begin position="9"/>
        <end position="170"/>
    </location>
</feature>
<dbReference type="PROSITE" id="PS51186">
    <property type="entry name" value="GNAT"/>
    <property type="match status" value="1"/>
</dbReference>
<evidence type="ECO:0000313" key="3">
    <source>
        <dbReference type="Proteomes" id="UP000318102"/>
    </source>
</evidence>
<dbReference type="OrthoDB" id="9798081at2"/>
<protein>
    <submittedName>
        <fullName evidence="2">GNAT family N-acetyltransferase</fullName>
    </submittedName>
</protein>
<evidence type="ECO:0000313" key="2">
    <source>
        <dbReference type="EMBL" id="TVX88087.1"/>
    </source>
</evidence>
<dbReference type="InterPro" id="IPR016181">
    <property type="entry name" value="Acyl_CoA_acyltransferase"/>
</dbReference>
<proteinExistence type="predicted"/>
<dbReference type="SUPFAM" id="SSF55729">
    <property type="entry name" value="Acyl-CoA N-acyltransferases (Nat)"/>
    <property type="match status" value="1"/>
</dbReference>
<dbReference type="InterPro" id="IPR051531">
    <property type="entry name" value="N-acetyltransferase"/>
</dbReference>
<dbReference type="PANTHER" id="PTHR43792:SF1">
    <property type="entry name" value="N-ACETYLTRANSFERASE DOMAIN-CONTAINING PROTEIN"/>
    <property type="match status" value="1"/>
</dbReference>
<name>A0A559IKF5_9BACL</name>
<sequence length="170" mass="19135">MKVVETERLSIRRLTIEDAEFICRLLNNPSWLQFIGDKGVRTLEDARNYILNGPVAMYEQLGFGMYLTELKAEGIPIGICGLIKRDWLRDADVGYAFLPEFWGKGYAYEASSAVMEHGKNKIGLKCILGITSMDNERSIRLLEKLGMNSEGTVQSPGGDEELKIYASYVE</sequence>
<dbReference type="InterPro" id="IPR000182">
    <property type="entry name" value="GNAT_dom"/>
</dbReference>
<dbReference type="GO" id="GO:0016747">
    <property type="term" value="F:acyltransferase activity, transferring groups other than amino-acyl groups"/>
    <property type="evidence" value="ECO:0007669"/>
    <property type="project" value="InterPro"/>
</dbReference>
<dbReference type="EMBL" id="VNJK01000003">
    <property type="protein sequence ID" value="TVX88087.1"/>
    <property type="molecule type" value="Genomic_DNA"/>
</dbReference>
<accession>A0A559IKF5</accession>
<comment type="caution">
    <text evidence="2">The sequence shown here is derived from an EMBL/GenBank/DDBJ whole genome shotgun (WGS) entry which is preliminary data.</text>
</comment>
<dbReference type="AlphaFoldDB" id="A0A559IKF5"/>
<keyword evidence="3" id="KW-1185">Reference proteome</keyword>
<dbReference type="PANTHER" id="PTHR43792">
    <property type="entry name" value="GNAT FAMILY, PUTATIVE (AFU_ORTHOLOGUE AFUA_3G00765)-RELATED-RELATED"/>
    <property type="match status" value="1"/>
</dbReference>